<keyword evidence="3" id="KW-1185">Reference proteome</keyword>
<accession>A0ABN2NWD7</accession>
<keyword evidence="1" id="KW-0812">Transmembrane</keyword>
<comment type="caution">
    <text evidence="2">The sequence shown here is derived from an EMBL/GenBank/DDBJ whole genome shotgun (WGS) entry which is preliminary data.</text>
</comment>
<name>A0ABN2NWD7_9ACTN</name>
<evidence type="ECO:0000256" key="1">
    <source>
        <dbReference type="SAM" id="Phobius"/>
    </source>
</evidence>
<evidence type="ECO:0000313" key="3">
    <source>
        <dbReference type="Proteomes" id="UP001501303"/>
    </source>
</evidence>
<reference evidence="2 3" key="1">
    <citation type="journal article" date="2019" name="Int. J. Syst. Evol. Microbiol.">
        <title>The Global Catalogue of Microorganisms (GCM) 10K type strain sequencing project: providing services to taxonomists for standard genome sequencing and annotation.</title>
        <authorList>
            <consortium name="The Broad Institute Genomics Platform"/>
            <consortium name="The Broad Institute Genome Sequencing Center for Infectious Disease"/>
            <person name="Wu L."/>
            <person name="Ma J."/>
        </authorList>
    </citation>
    <scope>NUCLEOTIDE SEQUENCE [LARGE SCALE GENOMIC DNA]</scope>
    <source>
        <strain evidence="2 3">JCM 13581</strain>
    </source>
</reference>
<feature type="transmembrane region" description="Helical" evidence="1">
    <location>
        <begin position="66"/>
        <end position="86"/>
    </location>
</feature>
<evidence type="ECO:0000313" key="2">
    <source>
        <dbReference type="EMBL" id="GAA1903483.1"/>
    </source>
</evidence>
<sequence>MSPAGQEDVLLERMRSLHARLAEVEQEHLRRTGPGLLVLAVLVTLVAGLAAVPLVSVPAVEEEYRWVLLPGVPGLGLVLFLAWSVIRRLLAPYGPLRADHREIRRELSRVTADLYALPPGGSATGASRAWDLRDRLLGGIEGADEAERSGSAQDARAQAHRAAFRNARWTVATFAVAMPTFVAFVVLVVVVPLADPTMWSVMFMGLVLTAGWVMVLRVCALKWRGPRRVTRTVRRGWERELGYIQHRLVQGGAEPWRFPALRTQRLWVLMGRGGRSPAAVLRGLPDGSSALRRFYWRHVGSGVLRLAAATVAVLAIALVIRPDR</sequence>
<keyword evidence="1" id="KW-0472">Membrane</keyword>
<organism evidence="2 3">
    <name type="scientific">Streptomyces sodiiphilus</name>
    <dbReference type="NCBI Taxonomy" id="226217"/>
    <lineage>
        <taxon>Bacteria</taxon>
        <taxon>Bacillati</taxon>
        <taxon>Actinomycetota</taxon>
        <taxon>Actinomycetes</taxon>
        <taxon>Kitasatosporales</taxon>
        <taxon>Streptomycetaceae</taxon>
        <taxon>Streptomyces</taxon>
    </lineage>
</organism>
<feature type="transmembrane region" description="Helical" evidence="1">
    <location>
        <begin position="36"/>
        <end position="60"/>
    </location>
</feature>
<dbReference type="RefSeq" id="WP_344259439.1">
    <property type="nucleotide sequence ID" value="NZ_BAAAMJ010000010.1"/>
</dbReference>
<keyword evidence="1" id="KW-1133">Transmembrane helix</keyword>
<evidence type="ECO:0008006" key="4">
    <source>
        <dbReference type="Google" id="ProtNLM"/>
    </source>
</evidence>
<dbReference type="Proteomes" id="UP001501303">
    <property type="component" value="Unassembled WGS sequence"/>
</dbReference>
<feature type="transmembrane region" description="Helical" evidence="1">
    <location>
        <begin position="302"/>
        <end position="320"/>
    </location>
</feature>
<dbReference type="EMBL" id="BAAAMJ010000010">
    <property type="protein sequence ID" value="GAA1903483.1"/>
    <property type="molecule type" value="Genomic_DNA"/>
</dbReference>
<proteinExistence type="predicted"/>
<feature type="transmembrane region" description="Helical" evidence="1">
    <location>
        <begin position="171"/>
        <end position="193"/>
    </location>
</feature>
<feature type="transmembrane region" description="Helical" evidence="1">
    <location>
        <begin position="199"/>
        <end position="221"/>
    </location>
</feature>
<gene>
    <name evidence="2" type="ORF">GCM10009716_11850</name>
</gene>
<protein>
    <recommendedName>
        <fullName evidence="4">Integral membrane protein</fullName>
    </recommendedName>
</protein>